<dbReference type="SMART" id="SM00184">
    <property type="entry name" value="RING"/>
    <property type="match status" value="2"/>
</dbReference>
<dbReference type="InterPro" id="IPR012334">
    <property type="entry name" value="Pectin_lyas_fold"/>
</dbReference>
<dbReference type="SUPFAM" id="SSF51126">
    <property type="entry name" value="Pectin lyase-like"/>
    <property type="match status" value="2"/>
</dbReference>
<evidence type="ECO:0000256" key="1">
    <source>
        <dbReference type="PROSITE-ProRule" id="PRU00175"/>
    </source>
</evidence>
<dbReference type="SUPFAM" id="SSF57850">
    <property type="entry name" value="RING/U-box"/>
    <property type="match status" value="2"/>
</dbReference>
<dbReference type="InterPro" id="IPR001841">
    <property type="entry name" value="Znf_RING"/>
</dbReference>
<keyword evidence="1" id="KW-0479">Metal-binding</keyword>
<evidence type="ECO:0000313" key="4">
    <source>
        <dbReference type="Proteomes" id="UP001470230"/>
    </source>
</evidence>
<organism evidence="3 4">
    <name type="scientific">Tritrichomonas musculus</name>
    <dbReference type="NCBI Taxonomy" id="1915356"/>
    <lineage>
        <taxon>Eukaryota</taxon>
        <taxon>Metamonada</taxon>
        <taxon>Parabasalia</taxon>
        <taxon>Tritrichomonadida</taxon>
        <taxon>Tritrichomonadidae</taxon>
        <taxon>Tritrichomonas</taxon>
    </lineage>
</organism>
<sequence length="573" mass="62639">MTKNFLSLFNDSNSIKDETTGEIIITAPKIANNGSCEINTSCKIKSNCNTVITGDILEITTPSVSISGISFEMSVRAKNINGFTMNDCTITKAKTGEGSLVINNCENVTLSHITITDSVKLPGLYVNGQSVVSADNITVHDLTETLVVCNTGSYLTVTDSTLHHTQANGVFSSGQSYIEIRNTSFSDTKYPAVYVTESQMVLINDSFQNTDQNALGVYKSTDFVVEKCTFKKICGTAIQICDQSTGVINENRISDIEGNGVYSTGNSKIECKNNKVTDISYPAFALTNQTVGSLFGNEIRNIKFSGICVRGAKHVKIEGTHISLTRESGISISDTEECEVVGNRIEKCDIASIEGYNQSRVTICDNDISDIGKYGFLAYTSGYMKAENNRIEEVGKAIVKLAYKGGGEFINNRVANCANQCQCETSSPYFFSGNGNLPGVTNIPEKVSDTVRLDEPYVDHNSLCLKCNKKPRDYYLIECGHKVYCKDCAELALKNHENCPLCRFPIVNVSSGFGASNEDTCIICCEKKSDCIILPCGHMGCCSSCLENWFKNKQCCPICRSEPSFFKKIINDI</sequence>
<feature type="domain" description="RING-type" evidence="2">
    <location>
        <begin position="464"/>
        <end position="503"/>
    </location>
</feature>
<accession>A0ABR2GZY2</accession>
<dbReference type="PROSITE" id="PS50089">
    <property type="entry name" value="ZF_RING_2"/>
    <property type="match status" value="2"/>
</dbReference>
<dbReference type="InterPro" id="IPR006626">
    <property type="entry name" value="PbH1"/>
</dbReference>
<dbReference type="Pfam" id="PF13920">
    <property type="entry name" value="zf-C3HC4_3"/>
    <property type="match status" value="2"/>
</dbReference>
<feature type="domain" description="RING-type" evidence="2">
    <location>
        <begin position="521"/>
        <end position="560"/>
    </location>
</feature>
<keyword evidence="1" id="KW-0862">Zinc</keyword>
<dbReference type="EMBL" id="JAPFFF010000051">
    <property type="protein sequence ID" value="KAK8839494.1"/>
    <property type="molecule type" value="Genomic_DNA"/>
</dbReference>
<keyword evidence="4" id="KW-1185">Reference proteome</keyword>
<keyword evidence="1" id="KW-0863">Zinc-finger</keyword>
<dbReference type="Proteomes" id="UP001470230">
    <property type="component" value="Unassembled WGS sequence"/>
</dbReference>
<dbReference type="Gene3D" id="2.160.20.10">
    <property type="entry name" value="Single-stranded right-handed beta-helix, Pectin lyase-like"/>
    <property type="match status" value="2"/>
</dbReference>
<dbReference type="PANTHER" id="PTHR12109">
    <property type="entry name" value="RING FINGER PROTEIN 141-RELATED"/>
    <property type="match status" value="1"/>
</dbReference>
<dbReference type="Gene3D" id="3.30.40.10">
    <property type="entry name" value="Zinc/RING finger domain, C3HC4 (zinc finger)"/>
    <property type="match status" value="2"/>
</dbReference>
<name>A0ABR2GZY2_9EUKA</name>
<gene>
    <name evidence="3" type="ORF">M9Y10_031850</name>
</gene>
<dbReference type="InterPro" id="IPR013083">
    <property type="entry name" value="Znf_RING/FYVE/PHD"/>
</dbReference>
<proteinExistence type="predicted"/>
<protein>
    <recommendedName>
        <fullName evidence="2">RING-type domain-containing protein</fullName>
    </recommendedName>
</protein>
<dbReference type="Pfam" id="PF13229">
    <property type="entry name" value="Beta_helix"/>
    <property type="match status" value="1"/>
</dbReference>
<evidence type="ECO:0000313" key="3">
    <source>
        <dbReference type="EMBL" id="KAK8839494.1"/>
    </source>
</evidence>
<reference evidence="3 4" key="1">
    <citation type="submission" date="2024-04" db="EMBL/GenBank/DDBJ databases">
        <title>Tritrichomonas musculus Genome.</title>
        <authorList>
            <person name="Alves-Ferreira E."/>
            <person name="Grigg M."/>
            <person name="Lorenzi H."/>
            <person name="Galac M."/>
        </authorList>
    </citation>
    <scope>NUCLEOTIDE SEQUENCE [LARGE SCALE GENOMIC DNA]</scope>
    <source>
        <strain evidence="3 4">EAF2021</strain>
    </source>
</reference>
<dbReference type="InterPro" id="IPR047126">
    <property type="entry name" value="RNF141-like"/>
</dbReference>
<evidence type="ECO:0000259" key="2">
    <source>
        <dbReference type="PROSITE" id="PS50089"/>
    </source>
</evidence>
<dbReference type="SMART" id="SM00710">
    <property type="entry name" value="PbH1"/>
    <property type="match status" value="8"/>
</dbReference>
<dbReference type="InterPro" id="IPR039448">
    <property type="entry name" value="Beta_helix"/>
</dbReference>
<dbReference type="InterPro" id="IPR011050">
    <property type="entry name" value="Pectin_lyase_fold/virulence"/>
</dbReference>
<comment type="caution">
    <text evidence="3">The sequence shown here is derived from an EMBL/GenBank/DDBJ whole genome shotgun (WGS) entry which is preliminary data.</text>
</comment>